<feature type="region of interest" description="Disordered" evidence="1">
    <location>
        <begin position="448"/>
        <end position="474"/>
    </location>
</feature>
<dbReference type="Proteomes" id="UP000624041">
    <property type="component" value="Unassembled WGS sequence"/>
</dbReference>
<name>A0A917XQT3_9BACI</name>
<keyword evidence="2" id="KW-0472">Membrane</keyword>
<reference evidence="4" key="1">
    <citation type="journal article" date="2014" name="Int. J. Syst. Evol. Microbiol.">
        <title>Complete genome sequence of Corynebacterium casei LMG S-19264T (=DSM 44701T), isolated from a smear-ripened cheese.</title>
        <authorList>
            <consortium name="US DOE Joint Genome Institute (JGI-PGF)"/>
            <person name="Walter F."/>
            <person name="Albersmeier A."/>
            <person name="Kalinowski J."/>
            <person name="Ruckert C."/>
        </authorList>
    </citation>
    <scope>NUCLEOTIDE SEQUENCE</scope>
    <source>
        <strain evidence="4">JCM 17251</strain>
    </source>
</reference>
<proteinExistence type="predicted"/>
<feature type="domain" description="Choice-of-anchor A" evidence="3">
    <location>
        <begin position="400"/>
        <end position="447"/>
    </location>
</feature>
<dbReference type="AlphaFoldDB" id="A0A917XQT3"/>
<accession>A0A917XQT3</accession>
<dbReference type="RefSeq" id="WP_188855587.1">
    <property type="nucleotide sequence ID" value="NZ_BMOS01000001.1"/>
</dbReference>
<evidence type="ECO:0000259" key="3">
    <source>
        <dbReference type="Pfam" id="PF20597"/>
    </source>
</evidence>
<evidence type="ECO:0000256" key="1">
    <source>
        <dbReference type="SAM" id="MobiDB-lite"/>
    </source>
</evidence>
<gene>
    <name evidence="4" type="ORF">GCM10007971_01000</name>
</gene>
<comment type="caution">
    <text evidence="4">The sequence shown here is derived from an EMBL/GenBank/DDBJ whole genome shotgun (WGS) entry which is preliminary data.</text>
</comment>
<sequence>MKGNIWNKHLNQKESGYMLITVILIITMISILGLSIISISMNAVKTSNSERNDQAVYYIAEAGITVKMEEIKSIINEMDSEESREAYFQKLNSTFSKIDNRYEDFEQTTSESAPLYSIVTIDENESLGDTRSYILTSTGNLGNQQRKLTQEFNVTWNDSGTSIQIPDFALFVKENIRMEGGASITGSIGTLKEGANTVEVSGGARMENGVICVPPGSEKDAVNKPDWMPDDQFPNATPCIDMEYYPELPPYPIFSVNEKNTENLTTKAWDKNSPYLLNLRNVEKMEINNLTVDGYLEIDTGDHVKDLVVKNFKIGEGYINVKGAGLRILIEDTFEINGGSSIKGINRNGKTDINMINIFYSGSPAINIAGDQKIFGSLYLRDADITLTGGSGFQGNIFTGGNSLKMTGGNNTISQLILAPNADVLLMGGAKIKGSIIANSFTSNGGANLEKNHDYPDPGNLNPVEGGSGGTGSITSIESLVEVDIEK</sequence>
<keyword evidence="2" id="KW-0812">Transmembrane</keyword>
<dbReference type="Pfam" id="PF20597">
    <property type="entry name" value="pAdhesive_15"/>
    <property type="match status" value="1"/>
</dbReference>
<evidence type="ECO:0000313" key="5">
    <source>
        <dbReference type="Proteomes" id="UP000624041"/>
    </source>
</evidence>
<protein>
    <recommendedName>
        <fullName evidence="3">Choice-of-anchor A domain-containing protein</fullName>
    </recommendedName>
</protein>
<dbReference type="EMBL" id="BMOS01000001">
    <property type="protein sequence ID" value="GGN48898.1"/>
    <property type="molecule type" value="Genomic_DNA"/>
</dbReference>
<keyword evidence="2" id="KW-1133">Transmembrane helix</keyword>
<feature type="transmembrane region" description="Helical" evidence="2">
    <location>
        <begin position="16"/>
        <end position="41"/>
    </location>
</feature>
<dbReference type="InterPro" id="IPR026588">
    <property type="entry name" value="Choice_anch_A"/>
</dbReference>
<keyword evidence="5" id="KW-1185">Reference proteome</keyword>
<reference evidence="4" key="2">
    <citation type="submission" date="2020-09" db="EMBL/GenBank/DDBJ databases">
        <authorList>
            <person name="Sun Q."/>
            <person name="Ohkuma M."/>
        </authorList>
    </citation>
    <scope>NUCLEOTIDE SEQUENCE</scope>
    <source>
        <strain evidence="4">JCM 17251</strain>
    </source>
</reference>
<organism evidence="4 5">
    <name type="scientific">Oceanobacillus indicireducens</name>
    <dbReference type="NCBI Taxonomy" id="1004261"/>
    <lineage>
        <taxon>Bacteria</taxon>
        <taxon>Bacillati</taxon>
        <taxon>Bacillota</taxon>
        <taxon>Bacilli</taxon>
        <taxon>Bacillales</taxon>
        <taxon>Bacillaceae</taxon>
        <taxon>Oceanobacillus</taxon>
    </lineage>
</organism>
<evidence type="ECO:0000256" key="2">
    <source>
        <dbReference type="SAM" id="Phobius"/>
    </source>
</evidence>
<evidence type="ECO:0000313" key="4">
    <source>
        <dbReference type="EMBL" id="GGN48898.1"/>
    </source>
</evidence>